<sequence length="306" mass="34703">MKRHNESTSSLLNFVDIASSNIKMALDRPTKSKRKVNHRKYLQKQLKSCGTVQQEDHSRRQLSGTQSIKLMRKDGAQSGVQMKSLQDLFDPRTLHEKCCADPCSKSRGSKVPLRKRNLPPSFFLEPSRPEQRDSLVESLTSALPDDFLHSFHRAPELDTLSSDTLDSILGNHDFQELLNVGQWNDSSRDSSESDPCSSNSDYSTFNNTVYFSEIRSPDEFPQEAWLSPQICSNTSQTMFTDNASSQVCHQPFEQLLLPEPKSNPGMSPRDTSSKLPTFPQAFLNRDCLSSSQQWGEVPFYSCYTYL</sequence>
<dbReference type="AlphaFoldDB" id="K1QP49"/>
<organism evidence="1">
    <name type="scientific">Magallana gigas</name>
    <name type="common">Pacific oyster</name>
    <name type="synonym">Crassostrea gigas</name>
    <dbReference type="NCBI Taxonomy" id="29159"/>
    <lineage>
        <taxon>Eukaryota</taxon>
        <taxon>Metazoa</taxon>
        <taxon>Spiralia</taxon>
        <taxon>Lophotrochozoa</taxon>
        <taxon>Mollusca</taxon>
        <taxon>Bivalvia</taxon>
        <taxon>Autobranchia</taxon>
        <taxon>Pteriomorphia</taxon>
        <taxon>Ostreida</taxon>
        <taxon>Ostreoidea</taxon>
        <taxon>Ostreidae</taxon>
        <taxon>Magallana</taxon>
    </lineage>
</organism>
<name>K1QP49_MAGGI</name>
<gene>
    <name evidence="1" type="ORF">CGI_10017258</name>
</gene>
<dbReference type="OMA" id="LLNIGQW"/>
<evidence type="ECO:0000313" key="1">
    <source>
        <dbReference type="EMBL" id="EKC30580.1"/>
    </source>
</evidence>
<dbReference type="InterPro" id="IPR029359">
    <property type="entry name" value="FAM181"/>
</dbReference>
<dbReference type="EMBL" id="JH816163">
    <property type="protein sequence ID" value="EKC30580.1"/>
    <property type="molecule type" value="Genomic_DNA"/>
</dbReference>
<reference evidence="1" key="1">
    <citation type="journal article" date="2012" name="Nature">
        <title>The oyster genome reveals stress adaptation and complexity of shell formation.</title>
        <authorList>
            <person name="Zhang G."/>
            <person name="Fang X."/>
            <person name="Guo X."/>
            <person name="Li L."/>
            <person name="Luo R."/>
            <person name="Xu F."/>
            <person name="Yang P."/>
            <person name="Zhang L."/>
            <person name="Wang X."/>
            <person name="Qi H."/>
            <person name="Xiong Z."/>
            <person name="Que H."/>
            <person name="Xie Y."/>
            <person name="Holland P.W."/>
            <person name="Paps J."/>
            <person name="Zhu Y."/>
            <person name="Wu F."/>
            <person name="Chen Y."/>
            <person name="Wang J."/>
            <person name="Peng C."/>
            <person name="Meng J."/>
            <person name="Yang L."/>
            <person name="Liu J."/>
            <person name="Wen B."/>
            <person name="Zhang N."/>
            <person name="Huang Z."/>
            <person name="Zhu Q."/>
            <person name="Feng Y."/>
            <person name="Mount A."/>
            <person name="Hedgecock D."/>
            <person name="Xu Z."/>
            <person name="Liu Y."/>
            <person name="Domazet-Loso T."/>
            <person name="Du Y."/>
            <person name="Sun X."/>
            <person name="Zhang S."/>
            <person name="Liu B."/>
            <person name="Cheng P."/>
            <person name="Jiang X."/>
            <person name="Li J."/>
            <person name="Fan D."/>
            <person name="Wang W."/>
            <person name="Fu W."/>
            <person name="Wang T."/>
            <person name="Wang B."/>
            <person name="Zhang J."/>
            <person name="Peng Z."/>
            <person name="Li Y."/>
            <person name="Li N."/>
            <person name="Wang J."/>
            <person name="Chen M."/>
            <person name="He Y."/>
            <person name="Tan F."/>
            <person name="Song X."/>
            <person name="Zheng Q."/>
            <person name="Huang R."/>
            <person name="Yang H."/>
            <person name="Du X."/>
            <person name="Chen L."/>
            <person name="Yang M."/>
            <person name="Gaffney P.M."/>
            <person name="Wang S."/>
            <person name="Luo L."/>
            <person name="She Z."/>
            <person name="Ming Y."/>
            <person name="Huang W."/>
            <person name="Zhang S."/>
            <person name="Huang B."/>
            <person name="Zhang Y."/>
            <person name="Qu T."/>
            <person name="Ni P."/>
            <person name="Miao G."/>
            <person name="Wang J."/>
            <person name="Wang Q."/>
            <person name="Steinberg C.E."/>
            <person name="Wang H."/>
            <person name="Li N."/>
            <person name="Qian L."/>
            <person name="Zhang G."/>
            <person name="Li Y."/>
            <person name="Yang H."/>
            <person name="Liu X."/>
            <person name="Wang J."/>
            <person name="Yin Y."/>
            <person name="Wang J."/>
        </authorList>
    </citation>
    <scope>NUCLEOTIDE SEQUENCE [LARGE SCALE GENOMIC DNA]</scope>
    <source>
        <strain evidence="1">05x7-T-G4-1.051#20</strain>
    </source>
</reference>
<dbReference type="HOGENOM" id="CLU_909867_0_0_1"/>
<evidence type="ECO:0008006" key="2">
    <source>
        <dbReference type="Google" id="ProtNLM"/>
    </source>
</evidence>
<accession>K1QP49</accession>
<dbReference type="InParanoid" id="K1QP49"/>
<proteinExistence type="predicted"/>
<dbReference type="PANTHER" id="PTHR33766:SF2">
    <property type="entry name" value="PROTEIN FAM181B"/>
    <property type="match status" value="1"/>
</dbReference>
<dbReference type="OrthoDB" id="5981837at2759"/>
<dbReference type="PANTHER" id="PTHR33766">
    <property type="entry name" value="PROTEIN FAM181B"/>
    <property type="match status" value="1"/>
</dbReference>
<protein>
    <recommendedName>
        <fullName evidence="2">Protein FAM181B</fullName>
    </recommendedName>
</protein>